<reference evidence="2 3" key="1">
    <citation type="submission" date="2006-02" db="EMBL/GenBank/DDBJ databases">
        <authorList>
            <person name="Pinhassi J."/>
            <person name="Pedros-Alio C."/>
            <person name="Ferriera S."/>
            <person name="Johnson J."/>
            <person name="Kravitz S."/>
            <person name="Halpern A."/>
            <person name="Remington K."/>
            <person name="Beeson K."/>
            <person name="Tran B."/>
            <person name="Rogers Y.-H."/>
            <person name="Friedman R."/>
            <person name="Venter J.C."/>
        </authorList>
    </citation>
    <scope>NUCLEOTIDE SEQUENCE [LARGE SCALE GENOMIC DNA]</scope>
    <source>
        <strain evidence="2 3">MED92</strain>
    </source>
</reference>
<dbReference type="GO" id="GO:0016747">
    <property type="term" value="F:acyltransferase activity, transferring groups other than amino-acyl groups"/>
    <property type="evidence" value="ECO:0007669"/>
    <property type="project" value="InterPro"/>
</dbReference>
<feature type="domain" description="N-acetyltransferase" evidence="1">
    <location>
        <begin position="6"/>
        <end position="173"/>
    </location>
</feature>
<name>A0A7U8C6U6_NEPCE</name>
<dbReference type="InterPro" id="IPR016181">
    <property type="entry name" value="Acyl_CoA_acyltransferase"/>
</dbReference>
<accession>A0A7U8C6U6</accession>
<evidence type="ECO:0000313" key="3">
    <source>
        <dbReference type="Proteomes" id="UP000002171"/>
    </source>
</evidence>
<dbReference type="PROSITE" id="PS51186">
    <property type="entry name" value="GNAT"/>
    <property type="match status" value="1"/>
</dbReference>
<dbReference type="AlphaFoldDB" id="A0A7U8C6U6"/>
<keyword evidence="3" id="KW-1185">Reference proteome</keyword>
<evidence type="ECO:0000259" key="1">
    <source>
        <dbReference type="PROSITE" id="PS51186"/>
    </source>
</evidence>
<dbReference type="InterPro" id="IPR000182">
    <property type="entry name" value="GNAT_dom"/>
</dbReference>
<dbReference type="Gene3D" id="3.40.630.30">
    <property type="match status" value="1"/>
</dbReference>
<sequence>MKVRLIHFSKADEVFFERISQVRQLRFDVWKPIVGDQVAQQRFYDDGFDDHSHHVALLEGDEMLATARLTVCEATVQIPDAESYQFMLEAMSFPLAILSRMVVRKDKQGLGYSTELTRQRIAIACRFHLKEVWIESRRQRCKQLSEVLGFEERGLSQDVSVEGEWLLLRKPCHEQV</sequence>
<dbReference type="EMBL" id="AAOW01000010">
    <property type="protein sequence ID" value="EAR61160.1"/>
    <property type="molecule type" value="Genomic_DNA"/>
</dbReference>
<dbReference type="RefSeq" id="WP_007021442.1">
    <property type="nucleotide sequence ID" value="NZ_CH724126.1"/>
</dbReference>
<dbReference type="Proteomes" id="UP000002171">
    <property type="component" value="Unassembled WGS sequence"/>
</dbReference>
<gene>
    <name evidence="2" type="ORF">MED92_04879</name>
</gene>
<evidence type="ECO:0000313" key="2">
    <source>
        <dbReference type="EMBL" id="EAR61160.1"/>
    </source>
</evidence>
<protein>
    <recommendedName>
        <fullName evidence="1">N-acetyltransferase domain-containing protein</fullName>
    </recommendedName>
</protein>
<proteinExistence type="predicted"/>
<comment type="caution">
    <text evidence="2">The sequence shown here is derived from an EMBL/GenBank/DDBJ whole genome shotgun (WGS) entry which is preliminary data.</text>
</comment>
<organism evidence="2 3">
    <name type="scientific">Neptuniibacter caesariensis</name>
    <dbReference type="NCBI Taxonomy" id="207954"/>
    <lineage>
        <taxon>Bacteria</taxon>
        <taxon>Pseudomonadati</taxon>
        <taxon>Pseudomonadota</taxon>
        <taxon>Gammaproteobacteria</taxon>
        <taxon>Oceanospirillales</taxon>
        <taxon>Oceanospirillaceae</taxon>
        <taxon>Neptuniibacter</taxon>
    </lineage>
</organism>
<dbReference type="SUPFAM" id="SSF55729">
    <property type="entry name" value="Acyl-CoA N-acyltransferases (Nat)"/>
    <property type="match status" value="1"/>
</dbReference>